<dbReference type="EMBL" id="KR029601">
    <property type="protein sequence ID" value="AKH48222.1"/>
    <property type="molecule type" value="Genomic_DNA"/>
</dbReference>
<feature type="region of interest" description="Disordered" evidence="1">
    <location>
        <begin position="51"/>
        <end position="84"/>
    </location>
</feature>
<reference evidence="2" key="2">
    <citation type="submission" date="2015-03" db="EMBL/GenBank/DDBJ databases">
        <authorList>
            <person name="Chow C.-E.T."/>
            <person name="Winget D.M."/>
            <person name="White R.A.III."/>
            <person name="Hallam S.J."/>
            <person name="Suttle C.A."/>
        </authorList>
    </citation>
    <scope>NUCLEOTIDE SEQUENCE</scope>
    <source>
        <strain evidence="2">Oxic1_6</strain>
    </source>
</reference>
<protein>
    <submittedName>
        <fullName evidence="2">Uncharacterized protein</fullName>
    </submittedName>
</protein>
<proteinExistence type="predicted"/>
<name>A0A0F7L9Z7_9VIRU</name>
<evidence type="ECO:0000256" key="1">
    <source>
        <dbReference type="SAM" id="MobiDB-lite"/>
    </source>
</evidence>
<accession>A0A0F7L9Z7</accession>
<evidence type="ECO:0000313" key="2">
    <source>
        <dbReference type="EMBL" id="AKH48222.1"/>
    </source>
</evidence>
<sequence>MWPGLHGVAGRGAQAKRLRIRAMSACAMCGGPATYVSTCQACVMGMAQTTPEEPSELPRHAGGTWTPSGAFVAADPEPEKEPTP</sequence>
<reference evidence="2" key="1">
    <citation type="journal article" date="2015" name="Front. Microbiol.">
        <title>Combining genomic sequencing methods to explore viral diversity and reveal potential virus-host interactions.</title>
        <authorList>
            <person name="Chow C.E."/>
            <person name="Winget D.M."/>
            <person name="White R.A.III."/>
            <person name="Hallam S.J."/>
            <person name="Suttle C.A."/>
        </authorList>
    </citation>
    <scope>NUCLEOTIDE SEQUENCE</scope>
    <source>
        <strain evidence="2">Oxic1_6</strain>
    </source>
</reference>
<organism evidence="2">
    <name type="scientific">uncultured marine virus</name>
    <dbReference type="NCBI Taxonomy" id="186617"/>
    <lineage>
        <taxon>Viruses</taxon>
        <taxon>environmental samples</taxon>
    </lineage>
</organism>